<comment type="caution">
    <text evidence="2">The sequence shown here is derived from an EMBL/GenBank/DDBJ whole genome shotgun (WGS) entry which is preliminary data.</text>
</comment>
<proteinExistence type="predicted"/>
<evidence type="ECO:0000256" key="1">
    <source>
        <dbReference type="SAM" id="MobiDB-lite"/>
    </source>
</evidence>
<dbReference type="AlphaFoldDB" id="A0A841JMU1"/>
<gene>
    <name evidence="2" type="ORF">HNQ77_000388</name>
</gene>
<reference evidence="2 3" key="1">
    <citation type="submission" date="2020-08" db="EMBL/GenBank/DDBJ databases">
        <title>Genomic Encyclopedia of Type Strains, Phase IV (KMG-IV): sequencing the most valuable type-strain genomes for metagenomic binning, comparative biology and taxonomic classification.</title>
        <authorList>
            <person name="Goeker M."/>
        </authorList>
    </citation>
    <scope>NUCLEOTIDE SEQUENCE [LARGE SCALE GENOMIC DNA]</scope>
    <source>
        <strain evidence="2 3">DSM 103733</strain>
    </source>
</reference>
<feature type="compositionally biased region" description="Low complexity" evidence="1">
    <location>
        <begin position="84"/>
        <end position="103"/>
    </location>
</feature>
<feature type="region of interest" description="Disordered" evidence="1">
    <location>
        <begin position="83"/>
        <end position="106"/>
    </location>
</feature>
<name>A0A841JMU1_9BACT</name>
<protein>
    <submittedName>
        <fullName evidence="2">Uncharacterized protein</fullName>
    </submittedName>
</protein>
<dbReference type="InterPro" id="IPR011486">
    <property type="entry name" value="BBP2"/>
</dbReference>
<feature type="region of interest" description="Disordered" evidence="1">
    <location>
        <begin position="30"/>
        <end position="68"/>
    </location>
</feature>
<organism evidence="2 3">
    <name type="scientific">Silvibacterium bohemicum</name>
    <dbReference type="NCBI Taxonomy" id="1577686"/>
    <lineage>
        <taxon>Bacteria</taxon>
        <taxon>Pseudomonadati</taxon>
        <taxon>Acidobacteriota</taxon>
        <taxon>Terriglobia</taxon>
        <taxon>Terriglobales</taxon>
        <taxon>Acidobacteriaceae</taxon>
        <taxon>Silvibacterium</taxon>
    </lineage>
</organism>
<dbReference type="RefSeq" id="WP_184084489.1">
    <property type="nucleotide sequence ID" value="NZ_JACHEK010000001.1"/>
</dbReference>
<dbReference type="EMBL" id="JACHEK010000001">
    <property type="protein sequence ID" value="MBB6142450.1"/>
    <property type="molecule type" value="Genomic_DNA"/>
</dbReference>
<feature type="compositionally biased region" description="Low complexity" evidence="1">
    <location>
        <begin position="39"/>
        <end position="68"/>
    </location>
</feature>
<evidence type="ECO:0000313" key="3">
    <source>
        <dbReference type="Proteomes" id="UP000538666"/>
    </source>
</evidence>
<dbReference type="Pfam" id="PF07642">
    <property type="entry name" value="BBP2"/>
    <property type="match status" value="1"/>
</dbReference>
<evidence type="ECO:0000313" key="2">
    <source>
        <dbReference type="EMBL" id="MBB6142450.1"/>
    </source>
</evidence>
<keyword evidence="3" id="KW-1185">Reference proteome</keyword>
<sequence>MLAAIPLCATAQDLAQNASQEINGNASHAISQPYAPENSAPADGGQSQGSGQSAAGPAPAASSPQIPPQGLFTRLGHAYLEDWSPSPTATAAPEPTRRGTPAPLNSPPFPSADWPIGGTVVIGAPDYQTYPLMQAVNENKTRFKMYGWFDIGYNASTSDKGKYANAPAAYDVIPNSVQLDQAALYLERLPDTVQKDHFDWGFRFTSLYGLDYRYTTAYGDFSQQLLQKNNTYGYDPVMYYLDFYLPHIGQGTDVRVGRYISLPDIEAQLAPNNYTYSHSLLYTVDCYTQHGVNVTTKLSEHWTVQEGVSAGCEAAPWSKYAKLTGDACAGYTWTNGSNNLYFCANSLNSAKYAYNNISAYYLTYYHKINATWHTDTEAWYQYERDVPNLCYGLDPCISYGPNANIGANSGEITSPSLINGANGAQCNPLATHCYAPDYAIVNYLEHEWNNHHTSLTIRNEYVDDLRGQRTGTATKYSEHLVGLNYWVGSTITFRPELRLDHSYDKPAFDAPTGGAPSKTTQLTFAGDLIWHF</sequence>
<accession>A0A841JMU1</accession>
<dbReference type="Proteomes" id="UP000538666">
    <property type="component" value="Unassembled WGS sequence"/>
</dbReference>